<dbReference type="Proteomes" id="UP000471633">
    <property type="component" value="Unassembled WGS sequence"/>
</dbReference>
<evidence type="ECO:0000313" key="2">
    <source>
        <dbReference type="EMBL" id="KAH9588271.1"/>
    </source>
</evidence>
<dbReference type="EMBL" id="AMPZ03000003">
    <property type="protein sequence ID" value="KAH9588271.1"/>
    <property type="molecule type" value="Genomic_DNA"/>
</dbReference>
<protein>
    <submittedName>
        <fullName evidence="2">Uncharacterized protein</fullName>
    </submittedName>
</protein>
<dbReference type="OrthoDB" id="6261964at2759"/>
<feature type="transmembrane region" description="Helical" evidence="1">
    <location>
        <begin position="6"/>
        <end position="28"/>
    </location>
</feature>
<accession>A0A922LL46</accession>
<keyword evidence="1" id="KW-0472">Membrane</keyword>
<reference evidence="2" key="1">
    <citation type="journal article" date="2012" name="Nat. Genet.">
        <title>Whole-genome sequence of Schistosoma haematobium.</title>
        <authorList>
            <person name="Young N.D."/>
            <person name="Jex A.R."/>
            <person name="Li B."/>
            <person name="Liu S."/>
            <person name="Yang L."/>
            <person name="Xiong Z."/>
            <person name="Li Y."/>
            <person name="Cantacessi C."/>
            <person name="Hall R.S."/>
            <person name="Xu X."/>
            <person name="Chen F."/>
            <person name="Wu X."/>
            <person name="Zerlotini A."/>
            <person name="Oliveira G."/>
            <person name="Hofmann A."/>
            <person name="Zhang G."/>
            <person name="Fang X."/>
            <person name="Kang Y."/>
            <person name="Campbell B.E."/>
            <person name="Loukas A."/>
            <person name="Ranganathan S."/>
            <person name="Rollinson D."/>
            <person name="Rinaldi G."/>
            <person name="Brindley P.J."/>
            <person name="Yang H."/>
            <person name="Wang J."/>
            <person name="Wang J."/>
            <person name="Gasser R.B."/>
        </authorList>
    </citation>
    <scope>NUCLEOTIDE SEQUENCE</scope>
</reference>
<dbReference type="GeneID" id="75578209"/>
<dbReference type="RefSeq" id="XP_051069819.1">
    <property type="nucleotide sequence ID" value="XM_051219059.1"/>
</dbReference>
<reference evidence="2" key="2">
    <citation type="journal article" date="2019" name="Gigascience">
        <title>High-quality Schistosoma haematobium genome achieved by single-molecule and long-range sequencing.</title>
        <authorList>
            <person name="Stroehlein A.J."/>
            <person name="Korhonen P.K."/>
            <person name="Chong T.M."/>
            <person name="Lim Y.L."/>
            <person name="Chan K.G."/>
            <person name="Webster B."/>
            <person name="Rollinson D."/>
            <person name="Brindley P.J."/>
            <person name="Gasser R.B."/>
            <person name="Young N.D."/>
        </authorList>
    </citation>
    <scope>NUCLEOTIDE SEQUENCE</scope>
</reference>
<organism evidence="2 3">
    <name type="scientific">Schistosoma haematobium</name>
    <name type="common">Blood fluke</name>
    <dbReference type="NCBI Taxonomy" id="6185"/>
    <lineage>
        <taxon>Eukaryota</taxon>
        <taxon>Metazoa</taxon>
        <taxon>Spiralia</taxon>
        <taxon>Lophotrochozoa</taxon>
        <taxon>Platyhelminthes</taxon>
        <taxon>Trematoda</taxon>
        <taxon>Digenea</taxon>
        <taxon>Strigeidida</taxon>
        <taxon>Schistosomatoidea</taxon>
        <taxon>Schistosomatidae</taxon>
        <taxon>Schistosoma</taxon>
    </lineage>
</organism>
<proteinExistence type="predicted"/>
<keyword evidence="1" id="KW-1133">Transmembrane helix</keyword>
<sequence>MFHKIFSFQLNLLIYLVCIVLMSGVFNVQGIRLLKTRGDDNNEIEDDFEKIIDMIDKEKFGPSDETDPPGWESDTRYEKEIRIGKVKKGGKLGPGKHIERVILKKKKPFGKNDSKPGFSDWEYTEEDERELFVKE</sequence>
<comment type="caution">
    <text evidence="2">The sequence shown here is derived from an EMBL/GenBank/DDBJ whole genome shotgun (WGS) entry which is preliminary data.</text>
</comment>
<keyword evidence="1" id="KW-0812">Transmembrane</keyword>
<dbReference type="KEGG" id="shx:MS3_00010664"/>
<reference evidence="2" key="3">
    <citation type="submission" date="2021-06" db="EMBL/GenBank/DDBJ databases">
        <title>Chromosome-level genome assembly for S. haematobium.</title>
        <authorList>
            <person name="Stroehlein A.J."/>
        </authorList>
    </citation>
    <scope>NUCLEOTIDE SEQUENCE</scope>
</reference>
<gene>
    <name evidence="2" type="ORF">MS3_00010664</name>
</gene>
<evidence type="ECO:0000313" key="3">
    <source>
        <dbReference type="Proteomes" id="UP000471633"/>
    </source>
</evidence>
<evidence type="ECO:0000256" key="1">
    <source>
        <dbReference type="SAM" id="Phobius"/>
    </source>
</evidence>
<name>A0A922LL46_SCHHA</name>
<dbReference type="AlphaFoldDB" id="A0A922LL46"/>
<reference evidence="2" key="4">
    <citation type="journal article" date="2022" name="PLoS Pathog.">
        <title>Chromosome-level genome of Schistosoma haematobium underpins genome-wide explorations of molecular variation.</title>
        <authorList>
            <person name="Stroehlein A.J."/>
            <person name="Korhonen P.K."/>
            <person name="Lee V.V."/>
            <person name="Ralph S.A."/>
            <person name="Mentink-Kane M."/>
            <person name="You H."/>
            <person name="McManus D.P."/>
            <person name="Tchuente L.T."/>
            <person name="Stothard J.R."/>
            <person name="Kaur P."/>
            <person name="Dudchenko O."/>
            <person name="Aiden E.L."/>
            <person name="Yang B."/>
            <person name="Yang H."/>
            <person name="Emery A.M."/>
            <person name="Webster B.L."/>
            <person name="Brindley P.J."/>
            <person name="Rollinson D."/>
            <person name="Chang B.C.H."/>
            <person name="Gasser R.B."/>
            <person name="Young N.D."/>
        </authorList>
    </citation>
    <scope>NUCLEOTIDE SEQUENCE</scope>
</reference>
<keyword evidence="3" id="KW-1185">Reference proteome</keyword>
<dbReference type="CTD" id="75578209"/>